<evidence type="ECO:0000256" key="1">
    <source>
        <dbReference type="ARBA" id="ARBA00000085"/>
    </source>
</evidence>
<keyword evidence="10 11" id="KW-0472">Membrane</keyword>
<dbReference type="SUPFAM" id="SSF158472">
    <property type="entry name" value="HAMP domain-like"/>
    <property type="match status" value="1"/>
</dbReference>
<dbReference type="PRINTS" id="PR00344">
    <property type="entry name" value="BCTRLSENSOR"/>
</dbReference>
<evidence type="ECO:0000256" key="5">
    <source>
        <dbReference type="ARBA" id="ARBA00022679"/>
    </source>
</evidence>
<dbReference type="SUPFAM" id="SSF47384">
    <property type="entry name" value="Homodimeric domain of signal transducing histidine kinase"/>
    <property type="match status" value="1"/>
</dbReference>
<keyword evidence="8 11" id="KW-1133">Transmembrane helix</keyword>
<accession>A0A1G9VDA3</accession>
<dbReference type="EMBL" id="FNHP01000012">
    <property type="protein sequence ID" value="SDM70238.1"/>
    <property type="molecule type" value="Genomic_DNA"/>
</dbReference>
<dbReference type="OrthoDB" id="9806130at2"/>
<dbReference type="EC" id="2.7.13.3" evidence="3"/>
<evidence type="ECO:0000256" key="11">
    <source>
        <dbReference type="SAM" id="Phobius"/>
    </source>
</evidence>
<keyword evidence="15" id="KW-1185">Reference proteome</keyword>
<dbReference type="InterPro" id="IPR050428">
    <property type="entry name" value="TCS_sensor_his_kinase"/>
</dbReference>
<evidence type="ECO:0000256" key="9">
    <source>
        <dbReference type="ARBA" id="ARBA00023012"/>
    </source>
</evidence>
<dbReference type="PROSITE" id="PS50109">
    <property type="entry name" value="HIS_KIN"/>
    <property type="match status" value="1"/>
</dbReference>
<sequence>MAGLRGLWASTGFRLAAYVGLLVSITIAATLAVVYLQTVGVMQQRMARAVALDSQRLMQRFAQDGLDALVRTLQAEQARGLDGGDELLLLLDAGRRPLAGNMQLDTAELPRADATLQRSIERRGRTVHAYLQLRHLDGGALLLVGHDMRDQDGVESLVLQACLAALGVSALLLAGGTFVFRQRLEGAVADIRETAGRIAAGQLQARIPVLGEPDEFALLGQDINRMLDRIQALMDGVRHVSDTIAHNLRTPLTRVLLRLQRTAGADADAVTLRTVLHDSATDLQELAITFEKLLRIAEAEAGTRRMPFEAVDLQAIARDVCELYDAVAEDAGQALVQTHAEAAPEPALVHGDADLLASAVANLVDNALKHSGPGARVELTVRQAGTHLQLAVCDNGPGVPAHELQRLGLRFHRLNAAVPGQGLGLASVRAIAALHGGTLQLQPGTPGLCALLDLPGHAIPA</sequence>
<evidence type="ECO:0000313" key="14">
    <source>
        <dbReference type="EMBL" id="SDM70238.1"/>
    </source>
</evidence>
<keyword evidence="5" id="KW-0808">Transferase</keyword>
<evidence type="ECO:0000256" key="3">
    <source>
        <dbReference type="ARBA" id="ARBA00012438"/>
    </source>
</evidence>
<dbReference type="InterPro" id="IPR003660">
    <property type="entry name" value="HAMP_dom"/>
</dbReference>
<dbReference type="SMART" id="SM00304">
    <property type="entry name" value="HAMP"/>
    <property type="match status" value="1"/>
</dbReference>
<dbReference type="InterPro" id="IPR036097">
    <property type="entry name" value="HisK_dim/P_sf"/>
</dbReference>
<keyword evidence="6 11" id="KW-0812">Transmembrane</keyword>
<feature type="transmembrane region" description="Helical" evidence="11">
    <location>
        <begin position="157"/>
        <end position="180"/>
    </location>
</feature>
<comment type="subcellular location">
    <subcellularLocation>
        <location evidence="2">Membrane</location>
    </subcellularLocation>
</comment>
<dbReference type="SUPFAM" id="SSF55874">
    <property type="entry name" value="ATPase domain of HSP90 chaperone/DNA topoisomerase II/histidine kinase"/>
    <property type="match status" value="1"/>
</dbReference>
<protein>
    <recommendedName>
        <fullName evidence="3">histidine kinase</fullName>
        <ecNumber evidence="3">2.7.13.3</ecNumber>
    </recommendedName>
</protein>
<dbReference type="Gene3D" id="3.30.565.10">
    <property type="entry name" value="Histidine kinase-like ATPase, C-terminal domain"/>
    <property type="match status" value="1"/>
</dbReference>
<dbReference type="CDD" id="cd06225">
    <property type="entry name" value="HAMP"/>
    <property type="match status" value="1"/>
</dbReference>
<name>A0A1G9VDA3_9BURK</name>
<dbReference type="Proteomes" id="UP000198552">
    <property type="component" value="Unassembled WGS sequence"/>
</dbReference>
<evidence type="ECO:0000256" key="10">
    <source>
        <dbReference type="ARBA" id="ARBA00023136"/>
    </source>
</evidence>
<keyword evidence="7 14" id="KW-0418">Kinase</keyword>
<evidence type="ECO:0000313" key="15">
    <source>
        <dbReference type="Proteomes" id="UP000198552"/>
    </source>
</evidence>
<gene>
    <name evidence="14" type="ORF">SAMN05428957_11249</name>
</gene>
<evidence type="ECO:0000256" key="4">
    <source>
        <dbReference type="ARBA" id="ARBA00022553"/>
    </source>
</evidence>
<evidence type="ECO:0000256" key="7">
    <source>
        <dbReference type="ARBA" id="ARBA00022777"/>
    </source>
</evidence>
<comment type="catalytic activity">
    <reaction evidence="1">
        <text>ATP + protein L-histidine = ADP + protein N-phospho-L-histidine.</text>
        <dbReference type="EC" id="2.7.13.3"/>
    </reaction>
</comment>
<evidence type="ECO:0000259" key="12">
    <source>
        <dbReference type="PROSITE" id="PS50109"/>
    </source>
</evidence>
<organism evidence="14 15">
    <name type="scientific">Oryzisolibacter propanilivorax</name>
    <dbReference type="NCBI Taxonomy" id="1527607"/>
    <lineage>
        <taxon>Bacteria</taxon>
        <taxon>Pseudomonadati</taxon>
        <taxon>Pseudomonadota</taxon>
        <taxon>Betaproteobacteria</taxon>
        <taxon>Burkholderiales</taxon>
        <taxon>Comamonadaceae</taxon>
        <taxon>Oryzisolibacter</taxon>
    </lineage>
</organism>
<feature type="transmembrane region" description="Helical" evidence="11">
    <location>
        <begin position="15"/>
        <end position="36"/>
    </location>
</feature>
<dbReference type="STRING" id="1527607.SAMN05428957_11249"/>
<dbReference type="PANTHER" id="PTHR45436:SF8">
    <property type="entry name" value="HISTIDINE KINASE"/>
    <property type="match status" value="1"/>
</dbReference>
<dbReference type="RefSeq" id="WP_091572525.1">
    <property type="nucleotide sequence ID" value="NZ_FNHP01000012.1"/>
</dbReference>
<dbReference type="GO" id="GO:0000155">
    <property type="term" value="F:phosphorelay sensor kinase activity"/>
    <property type="evidence" value="ECO:0007669"/>
    <property type="project" value="InterPro"/>
</dbReference>
<dbReference type="InterPro" id="IPR036890">
    <property type="entry name" value="HATPase_C_sf"/>
</dbReference>
<dbReference type="AlphaFoldDB" id="A0A1G9VDA3"/>
<evidence type="ECO:0000256" key="8">
    <source>
        <dbReference type="ARBA" id="ARBA00022989"/>
    </source>
</evidence>
<feature type="domain" description="HAMP" evidence="13">
    <location>
        <begin position="182"/>
        <end position="235"/>
    </location>
</feature>
<dbReference type="PROSITE" id="PS50885">
    <property type="entry name" value="HAMP"/>
    <property type="match status" value="1"/>
</dbReference>
<dbReference type="InterPro" id="IPR005467">
    <property type="entry name" value="His_kinase_dom"/>
</dbReference>
<dbReference type="Gene3D" id="6.10.340.10">
    <property type="match status" value="1"/>
</dbReference>
<keyword evidence="4" id="KW-0597">Phosphoprotein</keyword>
<dbReference type="PANTHER" id="PTHR45436">
    <property type="entry name" value="SENSOR HISTIDINE KINASE YKOH"/>
    <property type="match status" value="1"/>
</dbReference>
<dbReference type="InterPro" id="IPR003594">
    <property type="entry name" value="HATPase_dom"/>
</dbReference>
<dbReference type="Pfam" id="PF00672">
    <property type="entry name" value="HAMP"/>
    <property type="match status" value="1"/>
</dbReference>
<dbReference type="SMART" id="SM00387">
    <property type="entry name" value="HATPase_c"/>
    <property type="match status" value="1"/>
</dbReference>
<dbReference type="Pfam" id="PF02518">
    <property type="entry name" value="HATPase_c"/>
    <property type="match status" value="1"/>
</dbReference>
<evidence type="ECO:0000259" key="13">
    <source>
        <dbReference type="PROSITE" id="PS50885"/>
    </source>
</evidence>
<keyword evidence="9" id="KW-0902">Two-component regulatory system</keyword>
<dbReference type="InterPro" id="IPR004358">
    <property type="entry name" value="Sig_transdc_His_kin-like_C"/>
</dbReference>
<evidence type="ECO:0000256" key="2">
    <source>
        <dbReference type="ARBA" id="ARBA00004370"/>
    </source>
</evidence>
<evidence type="ECO:0000256" key="6">
    <source>
        <dbReference type="ARBA" id="ARBA00022692"/>
    </source>
</evidence>
<feature type="domain" description="Histidine kinase" evidence="12">
    <location>
        <begin position="243"/>
        <end position="458"/>
    </location>
</feature>
<reference evidence="15" key="1">
    <citation type="submission" date="2016-10" db="EMBL/GenBank/DDBJ databases">
        <authorList>
            <person name="Varghese N."/>
            <person name="Submissions S."/>
        </authorList>
    </citation>
    <scope>NUCLEOTIDE SEQUENCE [LARGE SCALE GENOMIC DNA]</scope>
    <source>
        <strain evidence="15">EPL6</strain>
    </source>
</reference>
<dbReference type="GO" id="GO:0005886">
    <property type="term" value="C:plasma membrane"/>
    <property type="evidence" value="ECO:0007669"/>
    <property type="project" value="TreeGrafter"/>
</dbReference>
<proteinExistence type="predicted"/>